<keyword evidence="2" id="KW-0677">Repeat</keyword>
<organism evidence="9 10">
    <name type="scientific">Romanomermis culicivorax</name>
    <name type="common">Nematode worm</name>
    <dbReference type="NCBI Taxonomy" id="13658"/>
    <lineage>
        <taxon>Eukaryota</taxon>
        <taxon>Metazoa</taxon>
        <taxon>Ecdysozoa</taxon>
        <taxon>Nematoda</taxon>
        <taxon>Enoplea</taxon>
        <taxon>Dorylaimia</taxon>
        <taxon>Mermithida</taxon>
        <taxon>Mermithoidea</taxon>
        <taxon>Mermithidae</taxon>
        <taxon>Romanomermis</taxon>
    </lineage>
</organism>
<proteinExistence type="predicted"/>
<accession>A0A915K5W6</accession>
<evidence type="ECO:0000256" key="3">
    <source>
        <dbReference type="ARBA" id="ARBA00023157"/>
    </source>
</evidence>
<comment type="caution">
    <text evidence="6">Lacks conserved residue(s) required for the propagation of feature annotation.</text>
</comment>
<keyword evidence="1" id="KW-0732">Signal</keyword>
<dbReference type="PANTHER" id="PTHR10574:SF406">
    <property type="entry name" value="LAMININ SUBUNIT ALPHA 5"/>
    <property type="match status" value="1"/>
</dbReference>
<evidence type="ECO:0000313" key="9">
    <source>
        <dbReference type="Proteomes" id="UP000887565"/>
    </source>
</evidence>
<keyword evidence="5 6" id="KW-0424">Laminin EGF-like domain</keyword>
<dbReference type="CDD" id="cd00055">
    <property type="entry name" value="EGF_Lam"/>
    <property type="match status" value="3"/>
</dbReference>
<dbReference type="PROSITE" id="PS01248">
    <property type="entry name" value="EGF_LAM_1"/>
    <property type="match status" value="2"/>
</dbReference>
<dbReference type="InterPro" id="IPR002049">
    <property type="entry name" value="LE_dom"/>
</dbReference>
<dbReference type="InterPro" id="IPR050440">
    <property type="entry name" value="Laminin/Netrin_ECM"/>
</dbReference>
<evidence type="ECO:0000256" key="4">
    <source>
        <dbReference type="ARBA" id="ARBA00023180"/>
    </source>
</evidence>
<dbReference type="GO" id="GO:0007411">
    <property type="term" value="P:axon guidance"/>
    <property type="evidence" value="ECO:0007669"/>
    <property type="project" value="TreeGrafter"/>
</dbReference>
<evidence type="ECO:0000259" key="7">
    <source>
        <dbReference type="PROSITE" id="PS50027"/>
    </source>
</evidence>
<evidence type="ECO:0000256" key="1">
    <source>
        <dbReference type="ARBA" id="ARBA00022729"/>
    </source>
</evidence>
<feature type="domain" description="Laminin EGF-like" evidence="7">
    <location>
        <begin position="288"/>
        <end position="336"/>
    </location>
</feature>
<dbReference type="PANTHER" id="PTHR10574">
    <property type="entry name" value="NETRIN/LAMININ-RELATED"/>
    <property type="match status" value="1"/>
</dbReference>
<dbReference type="AlphaFoldDB" id="A0A915K5W6"/>
<dbReference type="Pfam" id="PF00053">
    <property type="entry name" value="EGF_laminin"/>
    <property type="match status" value="2"/>
</dbReference>
<feature type="disulfide bond" evidence="6">
    <location>
        <begin position="199"/>
        <end position="208"/>
    </location>
</feature>
<evidence type="ECO:0000256" key="6">
    <source>
        <dbReference type="PROSITE-ProRule" id="PRU00460"/>
    </source>
</evidence>
<evidence type="ECO:0000256" key="5">
    <source>
        <dbReference type="ARBA" id="ARBA00023292"/>
    </source>
</evidence>
<dbReference type="Pfam" id="PF00052">
    <property type="entry name" value="Laminin_B"/>
    <property type="match status" value="1"/>
</dbReference>
<evidence type="ECO:0000259" key="8">
    <source>
        <dbReference type="PROSITE" id="PS51115"/>
    </source>
</evidence>
<dbReference type="PROSITE" id="PS50027">
    <property type="entry name" value="EGF_LAM_2"/>
    <property type="match status" value="2"/>
</dbReference>
<dbReference type="WBParaSite" id="nRc.2.0.1.t33584-RA">
    <property type="protein sequence ID" value="nRc.2.0.1.t33584-RA"/>
    <property type="gene ID" value="nRc.2.0.1.g33584"/>
</dbReference>
<feature type="disulfide bond" evidence="6">
    <location>
        <begin position="290"/>
        <end position="307"/>
    </location>
</feature>
<dbReference type="Pfam" id="PF24973">
    <property type="entry name" value="EGF_LMN_ATRN"/>
    <property type="match status" value="1"/>
</dbReference>
<reference evidence="10" key="1">
    <citation type="submission" date="2022-11" db="UniProtKB">
        <authorList>
            <consortium name="WormBaseParasite"/>
        </authorList>
    </citation>
    <scope>IDENTIFICATION</scope>
</reference>
<evidence type="ECO:0000256" key="2">
    <source>
        <dbReference type="ARBA" id="ARBA00022737"/>
    </source>
</evidence>
<feature type="domain" description="Laminin IV type A" evidence="8">
    <location>
        <begin position="1"/>
        <end position="137"/>
    </location>
</feature>
<dbReference type="SMART" id="SM00281">
    <property type="entry name" value="LamB"/>
    <property type="match status" value="1"/>
</dbReference>
<keyword evidence="3 6" id="KW-1015">Disulfide bond</keyword>
<dbReference type="SUPFAM" id="SSF57196">
    <property type="entry name" value="EGF/Laminin"/>
    <property type="match status" value="3"/>
</dbReference>
<sequence length="451" mass="50424">ITSYNGYLRLRVNNQGGNYLNAPVKLDDRHFGIFPLIVLVGNYRIVLEHYVSVSESSEDGLYIVKFREDLWKNQLNPKKQVDRQTLMIALQNVQAIFIRATFVDHVTEASLSDVSMDIGIAQNSSLALSNPAIGVEHCDCPAPHSGPSCQHPADGYCRKKKQKYLDSENNLDLVGTSVPCSCHSHSNVCDKETCRCMECQHNTTGDFCENCAPGFYGNARKGSEFDCQKCACPSLEHSYSKSCYATTHNDYGYVCDQCRRGHAGIRCEKCVVGYFGDPLRDGKPCQPCACNKFGSVSDDCDSMTGQCHCGAGVTGRDCSECRPRYALIACDLGCTRELMIKADRVESFLLSHNFTGLVPAPWGRLSQIKNLSKVLDANFARLFMNDNETSSNEFSIKIGVTKKRRNDTQTTKFLAQYRYNFALDVNKSVSDLHNKSEHFKKEAENMWLKIT</sequence>
<dbReference type="PROSITE" id="PS51115">
    <property type="entry name" value="LAMININ_IVA"/>
    <property type="match status" value="1"/>
</dbReference>
<dbReference type="GO" id="GO:0009888">
    <property type="term" value="P:tissue development"/>
    <property type="evidence" value="ECO:0007669"/>
    <property type="project" value="TreeGrafter"/>
</dbReference>
<keyword evidence="9" id="KW-1185">Reference proteome</keyword>
<dbReference type="GO" id="GO:0005201">
    <property type="term" value="F:extracellular matrix structural constituent"/>
    <property type="evidence" value="ECO:0007669"/>
    <property type="project" value="TreeGrafter"/>
</dbReference>
<dbReference type="InterPro" id="IPR056863">
    <property type="entry name" value="LMN_ATRN_NET-like_EGF"/>
</dbReference>
<keyword evidence="4" id="KW-0325">Glycoprotein</keyword>
<dbReference type="InterPro" id="IPR000034">
    <property type="entry name" value="Laminin_IV"/>
</dbReference>
<feature type="disulfide bond" evidence="6">
    <location>
        <begin position="309"/>
        <end position="318"/>
    </location>
</feature>
<dbReference type="GO" id="GO:0009887">
    <property type="term" value="P:animal organ morphogenesis"/>
    <property type="evidence" value="ECO:0007669"/>
    <property type="project" value="TreeGrafter"/>
</dbReference>
<dbReference type="OMA" id="REDAYWI"/>
<dbReference type="GO" id="GO:0005604">
    <property type="term" value="C:basement membrane"/>
    <property type="evidence" value="ECO:0007669"/>
    <property type="project" value="TreeGrafter"/>
</dbReference>
<feature type="disulfide bond" evidence="6">
    <location>
        <begin position="288"/>
        <end position="300"/>
    </location>
</feature>
<dbReference type="Proteomes" id="UP000887565">
    <property type="component" value="Unplaced"/>
</dbReference>
<evidence type="ECO:0000313" key="10">
    <source>
        <dbReference type="WBParaSite" id="nRc.2.0.1.t33584-RA"/>
    </source>
</evidence>
<name>A0A915K5W6_ROMCU</name>
<dbReference type="FunFam" id="2.10.25.10:FF:000580">
    <property type="entry name" value="Wing blister, isoform B"/>
    <property type="match status" value="1"/>
</dbReference>
<dbReference type="SMART" id="SM00180">
    <property type="entry name" value="EGF_Lam"/>
    <property type="match status" value="3"/>
</dbReference>
<feature type="domain" description="Laminin EGF-like" evidence="7">
    <location>
        <begin position="180"/>
        <end position="229"/>
    </location>
</feature>
<protein>
    <submittedName>
        <fullName evidence="10">Uncharacterized protein</fullName>
    </submittedName>
</protein>
<dbReference type="Gene3D" id="2.10.25.10">
    <property type="entry name" value="Laminin"/>
    <property type="match status" value="3"/>
</dbReference>